<name>A0ABW5LI44_9FLAO</name>
<organism evidence="1 2">
    <name type="scientific">Aquimarina rubra</name>
    <dbReference type="NCBI Taxonomy" id="1920033"/>
    <lineage>
        <taxon>Bacteria</taxon>
        <taxon>Pseudomonadati</taxon>
        <taxon>Bacteroidota</taxon>
        <taxon>Flavobacteriia</taxon>
        <taxon>Flavobacteriales</taxon>
        <taxon>Flavobacteriaceae</taxon>
        <taxon>Aquimarina</taxon>
    </lineage>
</organism>
<evidence type="ECO:0000313" key="1">
    <source>
        <dbReference type="EMBL" id="MFD2563182.1"/>
    </source>
</evidence>
<reference evidence="2" key="1">
    <citation type="journal article" date="2019" name="Int. J. Syst. Evol. Microbiol.">
        <title>The Global Catalogue of Microorganisms (GCM) 10K type strain sequencing project: providing services to taxonomists for standard genome sequencing and annotation.</title>
        <authorList>
            <consortium name="The Broad Institute Genomics Platform"/>
            <consortium name="The Broad Institute Genome Sequencing Center for Infectious Disease"/>
            <person name="Wu L."/>
            <person name="Ma J."/>
        </authorList>
    </citation>
    <scope>NUCLEOTIDE SEQUENCE [LARGE SCALE GENOMIC DNA]</scope>
    <source>
        <strain evidence="2">KCTC 52274</strain>
    </source>
</reference>
<keyword evidence="2" id="KW-1185">Reference proteome</keyword>
<dbReference type="EMBL" id="JBHULE010000019">
    <property type="protein sequence ID" value="MFD2563182.1"/>
    <property type="molecule type" value="Genomic_DNA"/>
</dbReference>
<evidence type="ECO:0008006" key="3">
    <source>
        <dbReference type="Google" id="ProtNLM"/>
    </source>
</evidence>
<comment type="caution">
    <text evidence="1">The sequence shown here is derived from an EMBL/GenBank/DDBJ whole genome shotgun (WGS) entry which is preliminary data.</text>
</comment>
<proteinExistence type="predicted"/>
<evidence type="ECO:0000313" key="2">
    <source>
        <dbReference type="Proteomes" id="UP001597319"/>
    </source>
</evidence>
<protein>
    <recommendedName>
        <fullName evidence="3">Lacal_2735 family protein</fullName>
    </recommendedName>
</protein>
<dbReference type="RefSeq" id="WP_378292396.1">
    <property type="nucleotide sequence ID" value="NZ_JBHULE010000019.1"/>
</dbReference>
<accession>A0ABW5LI44</accession>
<gene>
    <name evidence="1" type="ORF">ACFSR1_10940</name>
</gene>
<sequence length="73" mass="8529">MELLKKAKKFLKKSMSNMSTSDRVSASREAKSLVLSINEIYKKSKDPDLMNIMKMITEKKRKIDKRLRGRLVI</sequence>
<dbReference type="Proteomes" id="UP001597319">
    <property type="component" value="Unassembled WGS sequence"/>
</dbReference>